<evidence type="ECO:0000256" key="3">
    <source>
        <dbReference type="ARBA" id="ARBA00022801"/>
    </source>
</evidence>
<dbReference type="PROSITE" id="PS51747">
    <property type="entry name" value="CYT_DCMP_DEAMINASES_2"/>
    <property type="match status" value="1"/>
</dbReference>
<comment type="similarity">
    <text evidence="1">Belongs to the cytidine and deoxycytidylate deaminase family.</text>
</comment>
<dbReference type="InterPro" id="IPR016473">
    <property type="entry name" value="dCMP_deaminase"/>
</dbReference>
<protein>
    <recommendedName>
        <fullName evidence="5">CMP/dCMP-type deaminase domain-containing protein</fullName>
    </recommendedName>
</protein>
<dbReference type="InterPro" id="IPR002125">
    <property type="entry name" value="CMP_dCMP_dom"/>
</dbReference>
<dbReference type="SUPFAM" id="SSF53927">
    <property type="entry name" value="Cytidine deaminase-like"/>
    <property type="match status" value="1"/>
</dbReference>
<keyword evidence="3" id="KW-0378">Hydrolase</keyword>
<dbReference type="Pfam" id="PF00383">
    <property type="entry name" value="dCMP_cyt_deam_1"/>
    <property type="match status" value="1"/>
</dbReference>
<dbReference type="Gene3D" id="3.40.140.10">
    <property type="entry name" value="Cytidine Deaminase, domain 2"/>
    <property type="match status" value="1"/>
</dbReference>
<dbReference type="AlphaFoldDB" id="A0A0F9LSA5"/>
<gene>
    <name evidence="6" type="ORF">LCGC14_1243500</name>
</gene>
<evidence type="ECO:0000259" key="5">
    <source>
        <dbReference type="PROSITE" id="PS51747"/>
    </source>
</evidence>
<keyword evidence="4" id="KW-0862">Zinc</keyword>
<comment type="caution">
    <text evidence="6">The sequence shown here is derived from an EMBL/GenBank/DDBJ whole genome shotgun (WGS) entry which is preliminary data.</text>
</comment>
<reference evidence="6" key="1">
    <citation type="journal article" date="2015" name="Nature">
        <title>Complex archaea that bridge the gap between prokaryotes and eukaryotes.</title>
        <authorList>
            <person name="Spang A."/>
            <person name="Saw J.H."/>
            <person name="Jorgensen S.L."/>
            <person name="Zaremba-Niedzwiedzka K."/>
            <person name="Martijn J."/>
            <person name="Lind A.E."/>
            <person name="van Eijk R."/>
            <person name="Schleper C."/>
            <person name="Guy L."/>
            <person name="Ettema T.J."/>
        </authorList>
    </citation>
    <scope>NUCLEOTIDE SEQUENCE</scope>
</reference>
<evidence type="ECO:0000256" key="1">
    <source>
        <dbReference type="ARBA" id="ARBA00006576"/>
    </source>
</evidence>
<dbReference type="GO" id="GO:0008270">
    <property type="term" value="F:zinc ion binding"/>
    <property type="evidence" value="ECO:0007669"/>
    <property type="project" value="InterPro"/>
</dbReference>
<dbReference type="InterPro" id="IPR016193">
    <property type="entry name" value="Cytidine_deaminase-like"/>
</dbReference>
<dbReference type="GO" id="GO:0005737">
    <property type="term" value="C:cytoplasm"/>
    <property type="evidence" value="ECO:0007669"/>
    <property type="project" value="TreeGrafter"/>
</dbReference>
<dbReference type="InterPro" id="IPR015517">
    <property type="entry name" value="dCMP_deaminase-rel"/>
</dbReference>
<accession>A0A0F9LSA5</accession>
<dbReference type="GO" id="GO:0006220">
    <property type="term" value="P:pyrimidine nucleotide metabolic process"/>
    <property type="evidence" value="ECO:0007669"/>
    <property type="project" value="InterPro"/>
</dbReference>
<name>A0A0F9LSA5_9ZZZZ</name>
<dbReference type="EMBL" id="LAZR01006741">
    <property type="protein sequence ID" value="KKM89951.1"/>
    <property type="molecule type" value="Genomic_DNA"/>
</dbReference>
<sequence>MINRIVPGWREYFLSIVDVIATRSKDPHTQVGCVIVGPDHEIRSTGYNGFVRDAQDRIPERLNGPEKYFWIEHAERNAIYNAARMGTPLAGCHLYLRWFPCMDCARAIVQSGISEVTAGPPDLTNERWGEEFKRVLELFVEVGIPVWTGTE</sequence>
<dbReference type="PROSITE" id="PS00903">
    <property type="entry name" value="CYT_DCMP_DEAMINASES_1"/>
    <property type="match status" value="1"/>
</dbReference>
<dbReference type="GO" id="GO:0004132">
    <property type="term" value="F:dCMP deaminase activity"/>
    <property type="evidence" value="ECO:0007669"/>
    <property type="project" value="InterPro"/>
</dbReference>
<evidence type="ECO:0000256" key="4">
    <source>
        <dbReference type="ARBA" id="ARBA00022833"/>
    </source>
</evidence>
<keyword evidence="2" id="KW-0479">Metal-binding</keyword>
<feature type="domain" description="CMP/dCMP-type deaminase" evidence="5">
    <location>
        <begin position="8"/>
        <end position="131"/>
    </location>
</feature>
<dbReference type="InterPro" id="IPR016192">
    <property type="entry name" value="APOBEC/CMP_deaminase_Zn-bd"/>
</dbReference>
<proteinExistence type="inferred from homology"/>
<organism evidence="6">
    <name type="scientific">marine sediment metagenome</name>
    <dbReference type="NCBI Taxonomy" id="412755"/>
    <lineage>
        <taxon>unclassified sequences</taxon>
        <taxon>metagenomes</taxon>
        <taxon>ecological metagenomes</taxon>
    </lineage>
</organism>
<dbReference type="PANTHER" id="PTHR11086">
    <property type="entry name" value="DEOXYCYTIDYLATE DEAMINASE-RELATED"/>
    <property type="match status" value="1"/>
</dbReference>
<evidence type="ECO:0000313" key="6">
    <source>
        <dbReference type="EMBL" id="KKM89951.1"/>
    </source>
</evidence>
<dbReference type="PIRSF" id="PIRSF006019">
    <property type="entry name" value="dCMP_deaminase"/>
    <property type="match status" value="1"/>
</dbReference>
<evidence type="ECO:0000256" key="2">
    <source>
        <dbReference type="ARBA" id="ARBA00022723"/>
    </source>
</evidence>
<dbReference type="PANTHER" id="PTHR11086:SF18">
    <property type="entry name" value="DEOXYCYTIDYLATE DEAMINASE"/>
    <property type="match status" value="1"/>
</dbReference>